<evidence type="ECO:0000256" key="1">
    <source>
        <dbReference type="SAM" id="MobiDB-lite"/>
    </source>
</evidence>
<feature type="compositionally biased region" description="Low complexity" evidence="1">
    <location>
        <begin position="115"/>
        <end position="124"/>
    </location>
</feature>
<reference evidence="2 3" key="1">
    <citation type="submission" date="2020-04" db="EMBL/GenBank/DDBJ databases">
        <title>Perkinsus olseni comparative genomics.</title>
        <authorList>
            <person name="Bogema D.R."/>
        </authorList>
    </citation>
    <scope>NUCLEOTIDE SEQUENCE [LARGE SCALE GENOMIC DNA]</scope>
    <source>
        <strain evidence="2 3">ATCC PRA-207</strain>
    </source>
</reference>
<sequence>RHSGRDAPFRKSQANIERRARVSREGSRGGAPVPRVRRSTVTEMIDLNSPEPSDETPKEEDDRVAKAEAAQMKGEAESSGNRRAIGAERWTEQTASRGRDADLLGSAAAAERYVASSGGTSAGRTARRVARAGEERATQTEGSAMSARLAMGAVPNADMASIGRAGLLESGDRCPASCYVMQQPESDQGICSAP</sequence>
<keyword evidence="3" id="KW-1185">Reference proteome</keyword>
<dbReference type="Proteomes" id="UP000553632">
    <property type="component" value="Unassembled WGS sequence"/>
</dbReference>
<feature type="compositionally biased region" description="Basic and acidic residues" evidence="1">
    <location>
        <begin position="16"/>
        <end position="27"/>
    </location>
</feature>
<proteinExistence type="predicted"/>
<feature type="compositionally biased region" description="Basic and acidic residues" evidence="1">
    <location>
        <begin position="85"/>
        <end position="99"/>
    </location>
</feature>
<dbReference type="AlphaFoldDB" id="A0A7J6Q324"/>
<feature type="non-terminal residue" evidence="2">
    <location>
        <position position="1"/>
    </location>
</feature>
<evidence type="ECO:0000313" key="2">
    <source>
        <dbReference type="EMBL" id="KAF4702351.1"/>
    </source>
</evidence>
<dbReference type="EMBL" id="JABANO010036116">
    <property type="protein sequence ID" value="KAF4702351.1"/>
    <property type="molecule type" value="Genomic_DNA"/>
</dbReference>
<name>A0A7J6Q324_PEROL</name>
<comment type="caution">
    <text evidence="2">The sequence shown here is derived from an EMBL/GenBank/DDBJ whole genome shotgun (WGS) entry which is preliminary data.</text>
</comment>
<feature type="non-terminal residue" evidence="2">
    <location>
        <position position="194"/>
    </location>
</feature>
<accession>A0A7J6Q324</accession>
<evidence type="ECO:0000313" key="3">
    <source>
        <dbReference type="Proteomes" id="UP000553632"/>
    </source>
</evidence>
<protein>
    <submittedName>
        <fullName evidence="2">Uncharacterized protein</fullName>
    </submittedName>
</protein>
<feature type="region of interest" description="Disordered" evidence="1">
    <location>
        <begin position="1"/>
        <end position="99"/>
    </location>
</feature>
<organism evidence="2 3">
    <name type="scientific">Perkinsus olseni</name>
    <name type="common">Perkinsus atlanticus</name>
    <dbReference type="NCBI Taxonomy" id="32597"/>
    <lineage>
        <taxon>Eukaryota</taxon>
        <taxon>Sar</taxon>
        <taxon>Alveolata</taxon>
        <taxon>Perkinsozoa</taxon>
        <taxon>Perkinsea</taxon>
        <taxon>Perkinsida</taxon>
        <taxon>Perkinsidae</taxon>
        <taxon>Perkinsus</taxon>
    </lineage>
</organism>
<feature type="region of interest" description="Disordered" evidence="1">
    <location>
        <begin position="115"/>
        <end position="144"/>
    </location>
</feature>
<gene>
    <name evidence="2" type="ORF">FOZ63_018892</name>
</gene>